<keyword evidence="1" id="KW-0472">Membrane</keyword>
<protein>
    <submittedName>
        <fullName evidence="2">Uncharacterized protein</fullName>
    </submittedName>
</protein>
<sequence length="93" mass="10422">MGNGTAQLDLLLVIVLVATDMYYYPAIELAIMQSDFRSSFEHDGRRLSMQVVPINRALTEQPVADNLARDYYRKVPASTTVIFLSNSKIANIV</sequence>
<evidence type="ECO:0000313" key="2">
    <source>
        <dbReference type="EMBL" id="GAU92246.1"/>
    </source>
</evidence>
<accession>A0A1D1URC3</accession>
<proteinExistence type="predicted"/>
<keyword evidence="3" id="KW-1185">Reference proteome</keyword>
<gene>
    <name evidence="2" type="primary">RvY_04350-1</name>
    <name evidence="2" type="synonym">RvY_04350.1</name>
    <name evidence="2" type="ORF">RvY_04350</name>
</gene>
<dbReference type="Proteomes" id="UP000186922">
    <property type="component" value="Unassembled WGS sequence"/>
</dbReference>
<feature type="transmembrane region" description="Helical" evidence="1">
    <location>
        <begin position="6"/>
        <end position="24"/>
    </location>
</feature>
<organism evidence="2 3">
    <name type="scientific">Ramazzottius varieornatus</name>
    <name type="common">Water bear</name>
    <name type="synonym">Tardigrade</name>
    <dbReference type="NCBI Taxonomy" id="947166"/>
    <lineage>
        <taxon>Eukaryota</taxon>
        <taxon>Metazoa</taxon>
        <taxon>Ecdysozoa</taxon>
        <taxon>Tardigrada</taxon>
        <taxon>Eutardigrada</taxon>
        <taxon>Parachela</taxon>
        <taxon>Hypsibioidea</taxon>
        <taxon>Ramazzottiidae</taxon>
        <taxon>Ramazzottius</taxon>
    </lineage>
</organism>
<keyword evidence="1" id="KW-1133">Transmembrane helix</keyword>
<keyword evidence="1" id="KW-0812">Transmembrane</keyword>
<name>A0A1D1URC3_RAMVA</name>
<evidence type="ECO:0000256" key="1">
    <source>
        <dbReference type="SAM" id="Phobius"/>
    </source>
</evidence>
<evidence type="ECO:0000313" key="3">
    <source>
        <dbReference type="Proteomes" id="UP000186922"/>
    </source>
</evidence>
<comment type="caution">
    <text evidence="2">The sequence shown here is derived from an EMBL/GenBank/DDBJ whole genome shotgun (WGS) entry which is preliminary data.</text>
</comment>
<dbReference type="EMBL" id="BDGG01000002">
    <property type="protein sequence ID" value="GAU92246.1"/>
    <property type="molecule type" value="Genomic_DNA"/>
</dbReference>
<dbReference type="AlphaFoldDB" id="A0A1D1URC3"/>
<reference evidence="2 3" key="1">
    <citation type="journal article" date="2016" name="Nat. Commun.">
        <title>Extremotolerant tardigrade genome and improved radiotolerance of human cultured cells by tardigrade-unique protein.</title>
        <authorList>
            <person name="Hashimoto T."/>
            <person name="Horikawa D.D."/>
            <person name="Saito Y."/>
            <person name="Kuwahara H."/>
            <person name="Kozuka-Hata H."/>
            <person name="Shin-I T."/>
            <person name="Minakuchi Y."/>
            <person name="Ohishi K."/>
            <person name="Motoyama A."/>
            <person name="Aizu T."/>
            <person name="Enomoto A."/>
            <person name="Kondo K."/>
            <person name="Tanaka S."/>
            <person name="Hara Y."/>
            <person name="Koshikawa S."/>
            <person name="Sagara H."/>
            <person name="Miura T."/>
            <person name="Yokobori S."/>
            <person name="Miyagawa K."/>
            <person name="Suzuki Y."/>
            <person name="Kubo T."/>
            <person name="Oyama M."/>
            <person name="Kohara Y."/>
            <person name="Fujiyama A."/>
            <person name="Arakawa K."/>
            <person name="Katayama T."/>
            <person name="Toyoda A."/>
            <person name="Kunieda T."/>
        </authorList>
    </citation>
    <scope>NUCLEOTIDE SEQUENCE [LARGE SCALE GENOMIC DNA]</scope>
    <source>
        <strain evidence="2 3">YOKOZUNA-1</strain>
    </source>
</reference>